<dbReference type="Proteomes" id="UP000325315">
    <property type="component" value="Unassembled WGS sequence"/>
</dbReference>
<evidence type="ECO:0000259" key="1">
    <source>
        <dbReference type="PROSITE" id="PS50994"/>
    </source>
</evidence>
<dbReference type="SUPFAM" id="SSF53098">
    <property type="entry name" value="Ribonuclease H-like"/>
    <property type="match status" value="1"/>
</dbReference>
<proteinExistence type="predicted"/>
<organism evidence="2 3">
    <name type="scientific">Gossypium australe</name>
    <dbReference type="NCBI Taxonomy" id="47621"/>
    <lineage>
        <taxon>Eukaryota</taxon>
        <taxon>Viridiplantae</taxon>
        <taxon>Streptophyta</taxon>
        <taxon>Embryophyta</taxon>
        <taxon>Tracheophyta</taxon>
        <taxon>Spermatophyta</taxon>
        <taxon>Magnoliopsida</taxon>
        <taxon>eudicotyledons</taxon>
        <taxon>Gunneridae</taxon>
        <taxon>Pentapetalae</taxon>
        <taxon>rosids</taxon>
        <taxon>malvids</taxon>
        <taxon>Malvales</taxon>
        <taxon>Malvaceae</taxon>
        <taxon>Malvoideae</taxon>
        <taxon>Gossypium</taxon>
    </lineage>
</organism>
<dbReference type="InterPro" id="IPR012337">
    <property type="entry name" value="RNaseH-like_sf"/>
</dbReference>
<feature type="domain" description="Integrase catalytic" evidence="1">
    <location>
        <begin position="26"/>
        <end position="102"/>
    </location>
</feature>
<evidence type="ECO:0000313" key="3">
    <source>
        <dbReference type="Proteomes" id="UP000325315"/>
    </source>
</evidence>
<dbReference type="PROSITE" id="PS50994">
    <property type="entry name" value="INTEGRASE"/>
    <property type="match status" value="1"/>
</dbReference>
<reference evidence="3" key="1">
    <citation type="journal article" date="2019" name="Plant Biotechnol. J.">
        <title>Genome sequencing of the Australian wild diploid species Gossypium australe highlights disease resistance and delayed gland morphogenesis.</title>
        <authorList>
            <person name="Cai Y."/>
            <person name="Cai X."/>
            <person name="Wang Q."/>
            <person name="Wang P."/>
            <person name="Zhang Y."/>
            <person name="Cai C."/>
            <person name="Xu Y."/>
            <person name="Wang K."/>
            <person name="Zhou Z."/>
            <person name="Wang C."/>
            <person name="Geng S."/>
            <person name="Li B."/>
            <person name="Dong Q."/>
            <person name="Hou Y."/>
            <person name="Wang H."/>
            <person name="Ai P."/>
            <person name="Liu Z."/>
            <person name="Yi F."/>
            <person name="Sun M."/>
            <person name="An G."/>
            <person name="Cheng J."/>
            <person name="Zhang Y."/>
            <person name="Shi Q."/>
            <person name="Xie Y."/>
            <person name="Shi X."/>
            <person name="Chang Y."/>
            <person name="Huang F."/>
            <person name="Chen Y."/>
            <person name="Hong S."/>
            <person name="Mi L."/>
            <person name="Sun Q."/>
            <person name="Zhang L."/>
            <person name="Zhou B."/>
            <person name="Peng R."/>
            <person name="Zhang X."/>
            <person name="Liu F."/>
        </authorList>
    </citation>
    <scope>NUCLEOTIDE SEQUENCE [LARGE SCALE GENOMIC DNA]</scope>
    <source>
        <strain evidence="3">cv. PA1801</strain>
    </source>
</reference>
<sequence>MLTIWFELVSLARVQRQPAEPLKIILSFWPFLTWGIDILGPFPIAIAQKKFIVVAVDYFSKWVEAKALVTNTEKQMESFLWKSIVCKFGKPCLIITNNDTQF</sequence>
<protein>
    <submittedName>
        <fullName evidence="2">Rve domain-containing protein/RVT_3 domain-containing protein</fullName>
    </submittedName>
</protein>
<dbReference type="InterPro" id="IPR036397">
    <property type="entry name" value="RNaseH_sf"/>
</dbReference>
<dbReference type="PANTHER" id="PTHR47266">
    <property type="entry name" value="ENDONUCLEASE-RELATED"/>
    <property type="match status" value="1"/>
</dbReference>
<keyword evidence="3" id="KW-1185">Reference proteome</keyword>
<dbReference type="OrthoDB" id="994881at2759"/>
<accession>A0A5B6UFM6</accession>
<dbReference type="GO" id="GO:0003676">
    <property type="term" value="F:nucleic acid binding"/>
    <property type="evidence" value="ECO:0007669"/>
    <property type="project" value="InterPro"/>
</dbReference>
<dbReference type="GO" id="GO:0015074">
    <property type="term" value="P:DNA integration"/>
    <property type="evidence" value="ECO:0007669"/>
    <property type="project" value="InterPro"/>
</dbReference>
<dbReference type="InterPro" id="IPR052160">
    <property type="entry name" value="Gypsy_RT_Integrase-like"/>
</dbReference>
<name>A0A5B6UFM6_9ROSI</name>
<dbReference type="EMBL" id="SMMG02000011">
    <property type="protein sequence ID" value="KAA3456871.1"/>
    <property type="molecule type" value="Genomic_DNA"/>
</dbReference>
<evidence type="ECO:0000313" key="2">
    <source>
        <dbReference type="EMBL" id="KAA3456871.1"/>
    </source>
</evidence>
<gene>
    <name evidence="2" type="ORF">EPI10_003618</name>
</gene>
<dbReference type="Gene3D" id="3.30.420.10">
    <property type="entry name" value="Ribonuclease H-like superfamily/Ribonuclease H"/>
    <property type="match status" value="1"/>
</dbReference>
<dbReference type="InterPro" id="IPR001584">
    <property type="entry name" value="Integrase_cat-core"/>
</dbReference>
<dbReference type="AlphaFoldDB" id="A0A5B6UFM6"/>
<comment type="caution">
    <text evidence="2">The sequence shown here is derived from an EMBL/GenBank/DDBJ whole genome shotgun (WGS) entry which is preliminary data.</text>
</comment>